<dbReference type="Pfam" id="PF09294">
    <property type="entry name" value="Interfer-bind"/>
    <property type="match status" value="1"/>
</dbReference>
<keyword evidence="2" id="KW-0732">Signal</keyword>
<dbReference type="InterPro" id="IPR015373">
    <property type="entry name" value="Interferon/interleukin_rcp_dom"/>
</dbReference>
<sequence>MTCSFFFRIVLIFQHRRLLLALSESPPAPQNIHVDNWLLTWTPASEGDTTYTVQYSRFNNRKWTNVSSCVHISSNSCNVTSTKAEAEHGCVRLRVRAERRGLPSPPVEACSRHGDTCTPDLSLMPGPGSLTVYLTMNHSLAQEYGRHAKYRVYYGKEGEPLLKYEDAEASVTISELQEGQRYCVQVQYRYFKSSIGLPTCTQCELIPESKKDSNQTVILVVGPIMVPVLLIPLIAYFLICKSERIKQWLRPPYELPEDFLESFPEHHLPISSSSPTEECWDVISSISPQE</sequence>
<organism evidence="4 5">
    <name type="scientific">Sander lucioperca</name>
    <name type="common">Pike-perch</name>
    <name type="synonym">Perca lucioperca</name>
    <dbReference type="NCBI Taxonomy" id="283035"/>
    <lineage>
        <taxon>Eukaryota</taxon>
        <taxon>Metazoa</taxon>
        <taxon>Chordata</taxon>
        <taxon>Craniata</taxon>
        <taxon>Vertebrata</taxon>
        <taxon>Euteleostomi</taxon>
        <taxon>Actinopterygii</taxon>
        <taxon>Neopterygii</taxon>
        <taxon>Teleostei</taxon>
        <taxon>Neoteleostei</taxon>
        <taxon>Acanthomorphata</taxon>
        <taxon>Eupercaria</taxon>
        <taxon>Perciformes</taxon>
        <taxon>Percoidei</taxon>
        <taxon>Percidae</taxon>
        <taxon>Luciopercinae</taxon>
        <taxon>Sander</taxon>
    </lineage>
</organism>
<evidence type="ECO:0000256" key="1">
    <source>
        <dbReference type="SAM" id="Phobius"/>
    </source>
</evidence>
<feature type="signal peptide" evidence="2">
    <location>
        <begin position="1"/>
        <end position="21"/>
    </location>
</feature>
<dbReference type="PROSITE" id="PS50853">
    <property type="entry name" value="FN3"/>
    <property type="match status" value="1"/>
</dbReference>
<dbReference type="PANTHER" id="PTHR20859">
    <property type="entry name" value="INTERFERON/INTERLEUKIN RECEPTOR"/>
    <property type="match status" value="1"/>
</dbReference>
<dbReference type="AlphaFoldDB" id="A0A8C9Z385"/>
<dbReference type="SUPFAM" id="SSF49265">
    <property type="entry name" value="Fibronectin type III"/>
    <property type="match status" value="2"/>
</dbReference>
<dbReference type="InterPro" id="IPR050650">
    <property type="entry name" value="Type-II_Cytokine-TF_Rcpt"/>
</dbReference>
<name>A0A8C9Z385_SANLU</name>
<protein>
    <recommendedName>
        <fullName evidence="3">Fibronectin type-III domain-containing protein</fullName>
    </recommendedName>
</protein>
<feature type="chain" id="PRO_5034687438" description="Fibronectin type-III domain-containing protein" evidence="2">
    <location>
        <begin position="22"/>
        <end position="290"/>
    </location>
</feature>
<evidence type="ECO:0000259" key="3">
    <source>
        <dbReference type="PROSITE" id="PS50853"/>
    </source>
</evidence>
<reference evidence="4" key="1">
    <citation type="submission" date="2025-08" db="UniProtKB">
        <authorList>
            <consortium name="Ensembl"/>
        </authorList>
    </citation>
    <scope>IDENTIFICATION</scope>
</reference>
<evidence type="ECO:0000313" key="4">
    <source>
        <dbReference type="Ensembl" id="ENSSLUP00000032545.1"/>
    </source>
</evidence>
<accession>A0A8C9Z385</accession>
<reference evidence="4" key="2">
    <citation type="submission" date="2025-09" db="UniProtKB">
        <authorList>
            <consortium name="Ensembl"/>
        </authorList>
    </citation>
    <scope>IDENTIFICATION</scope>
</reference>
<keyword evidence="1" id="KW-1133">Transmembrane helix</keyword>
<dbReference type="GeneTree" id="ENSGT00510000051617"/>
<dbReference type="Pfam" id="PF01108">
    <property type="entry name" value="Tissue_fac"/>
    <property type="match status" value="1"/>
</dbReference>
<dbReference type="GO" id="GO:0004896">
    <property type="term" value="F:cytokine receptor activity"/>
    <property type="evidence" value="ECO:0007669"/>
    <property type="project" value="TreeGrafter"/>
</dbReference>
<dbReference type="InterPro" id="IPR003961">
    <property type="entry name" value="FN3_dom"/>
</dbReference>
<keyword evidence="1" id="KW-0472">Membrane</keyword>
<dbReference type="InterPro" id="IPR013783">
    <property type="entry name" value="Ig-like_fold"/>
</dbReference>
<dbReference type="CDD" id="cd00063">
    <property type="entry name" value="FN3"/>
    <property type="match status" value="1"/>
</dbReference>
<keyword evidence="5" id="KW-1185">Reference proteome</keyword>
<dbReference type="PANTHER" id="PTHR20859:SF91">
    <property type="match status" value="1"/>
</dbReference>
<dbReference type="InterPro" id="IPR036116">
    <property type="entry name" value="FN3_sf"/>
</dbReference>
<feature type="domain" description="Fibronectin type-III" evidence="3">
    <location>
        <begin position="23"/>
        <end position="119"/>
    </location>
</feature>
<dbReference type="Proteomes" id="UP000694568">
    <property type="component" value="Unplaced"/>
</dbReference>
<proteinExistence type="predicted"/>
<keyword evidence="1" id="KW-0812">Transmembrane</keyword>
<dbReference type="GO" id="GO:0005886">
    <property type="term" value="C:plasma membrane"/>
    <property type="evidence" value="ECO:0007669"/>
    <property type="project" value="TreeGrafter"/>
</dbReference>
<evidence type="ECO:0000313" key="5">
    <source>
        <dbReference type="Proteomes" id="UP000694568"/>
    </source>
</evidence>
<dbReference type="Ensembl" id="ENSSLUT00000033574.1">
    <property type="protein sequence ID" value="ENSSLUP00000032545.1"/>
    <property type="gene ID" value="ENSSLUG00000014521.1"/>
</dbReference>
<evidence type="ECO:0000256" key="2">
    <source>
        <dbReference type="SAM" id="SignalP"/>
    </source>
</evidence>
<feature type="transmembrane region" description="Helical" evidence="1">
    <location>
        <begin position="217"/>
        <end position="239"/>
    </location>
</feature>
<dbReference type="Gene3D" id="2.60.40.10">
    <property type="entry name" value="Immunoglobulins"/>
    <property type="match status" value="2"/>
</dbReference>